<dbReference type="Proteomes" id="UP000726136">
    <property type="component" value="Unassembled WGS sequence"/>
</dbReference>
<dbReference type="Pfam" id="PF13957">
    <property type="entry name" value="YafO_toxin"/>
    <property type="match status" value="1"/>
</dbReference>
<gene>
    <name evidence="1" type="ORF">EAY46_19765</name>
</gene>
<reference evidence="1 2" key="1">
    <citation type="journal article" date="2021" name="PeerJ">
        <title>Analysis of 44 Vibrio anguillarum genomes reveals high genetic diversity.</title>
        <authorList>
            <person name="Hansen M.J."/>
            <person name="Dalsgaard I."/>
        </authorList>
    </citation>
    <scope>NUCLEOTIDE SEQUENCE [LARGE SCALE GENOMIC DNA]</scope>
    <source>
        <strain evidence="1 2">040915-1/1B</strain>
    </source>
</reference>
<sequence>MKLIITKSAKMQQVLAENPSASLPIDEFEEYKAECLDFEDIPNPSETVQRQNPAHIDTIGRDRLATRPIEARAEELHHVHIWQEGCVWEEENGDLKVQWSCTSNSYIVYSYFIDKDGKHHFHVIDYCLDEAHALIEDAEQVKEWTGIARTHRLLFQ</sequence>
<organism evidence="1 2">
    <name type="scientific">Vibrio anguillarum</name>
    <name type="common">Listonella anguillarum</name>
    <dbReference type="NCBI Taxonomy" id="55601"/>
    <lineage>
        <taxon>Bacteria</taxon>
        <taxon>Pseudomonadati</taxon>
        <taxon>Pseudomonadota</taxon>
        <taxon>Gammaproteobacteria</taxon>
        <taxon>Vibrionales</taxon>
        <taxon>Vibrionaceae</taxon>
        <taxon>Vibrio</taxon>
    </lineage>
</organism>
<dbReference type="InterPro" id="IPR020353">
    <property type="entry name" value="Toxin_YafO"/>
</dbReference>
<accession>A0ABR9ZC37</accession>
<dbReference type="EMBL" id="RDPI01000086">
    <property type="protein sequence ID" value="MBF4375280.1"/>
    <property type="molecule type" value="Genomic_DNA"/>
</dbReference>
<name>A0ABR9ZC37_VIBAN</name>
<proteinExistence type="predicted"/>
<dbReference type="RefSeq" id="WP_194664220.1">
    <property type="nucleotide sequence ID" value="NZ_RDPI01000086.1"/>
</dbReference>
<evidence type="ECO:0000313" key="1">
    <source>
        <dbReference type="EMBL" id="MBF4375280.1"/>
    </source>
</evidence>
<protein>
    <submittedName>
        <fullName evidence="1">Uncharacterized protein</fullName>
    </submittedName>
</protein>
<comment type="caution">
    <text evidence="1">The sequence shown here is derived from an EMBL/GenBank/DDBJ whole genome shotgun (WGS) entry which is preliminary data.</text>
</comment>
<evidence type="ECO:0000313" key="2">
    <source>
        <dbReference type="Proteomes" id="UP000726136"/>
    </source>
</evidence>
<keyword evidence="2" id="KW-1185">Reference proteome</keyword>